<dbReference type="AlphaFoldDB" id="M5G874"/>
<dbReference type="InterPro" id="IPR029058">
    <property type="entry name" value="AB_hydrolase_fold"/>
</dbReference>
<reference evidence="1 2" key="1">
    <citation type="journal article" date="2012" name="Science">
        <title>The Paleozoic origin of enzymatic lignin decomposition reconstructed from 31 fungal genomes.</title>
        <authorList>
            <person name="Floudas D."/>
            <person name="Binder M."/>
            <person name="Riley R."/>
            <person name="Barry K."/>
            <person name="Blanchette R.A."/>
            <person name="Henrissat B."/>
            <person name="Martinez A.T."/>
            <person name="Otillar R."/>
            <person name="Spatafora J.W."/>
            <person name="Yadav J.S."/>
            <person name="Aerts A."/>
            <person name="Benoit I."/>
            <person name="Boyd A."/>
            <person name="Carlson A."/>
            <person name="Copeland A."/>
            <person name="Coutinho P.M."/>
            <person name="de Vries R.P."/>
            <person name="Ferreira P."/>
            <person name="Findley K."/>
            <person name="Foster B."/>
            <person name="Gaskell J."/>
            <person name="Glotzer D."/>
            <person name="Gorecki P."/>
            <person name="Heitman J."/>
            <person name="Hesse C."/>
            <person name="Hori C."/>
            <person name="Igarashi K."/>
            <person name="Jurgens J.A."/>
            <person name="Kallen N."/>
            <person name="Kersten P."/>
            <person name="Kohler A."/>
            <person name="Kuees U."/>
            <person name="Kumar T.K.A."/>
            <person name="Kuo A."/>
            <person name="LaButti K."/>
            <person name="Larrondo L.F."/>
            <person name="Lindquist E."/>
            <person name="Ling A."/>
            <person name="Lombard V."/>
            <person name="Lucas S."/>
            <person name="Lundell T."/>
            <person name="Martin R."/>
            <person name="McLaughlin D.J."/>
            <person name="Morgenstern I."/>
            <person name="Morin E."/>
            <person name="Murat C."/>
            <person name="Nagy L.G."/>
            <person name="Nolan M."/>
            <person name="Ohm R.A."/>
            <person name="Patyshakuliyeva A."/>
            <person name="Rokas A."/>
            <person name="Ruiz-Duenas F.J."/>
            <person name="Sabat G."/>
            <person name="Salamov A."/>
            <person name="Samejima M."/>
            <person name="Schmutz J."/>
            <person name="Slot J.C."/>
            <person name="St John F."/>
            <person name="Stenlid J."/>
            <person name="Sun H."/>
            <person name="Sun S."/>
            <person name="Syed K."/>
            <person name="Tsang A."/>
            <person name="Wiebenga A."/>
            <person name="Young D."/>
            <person name="Pisabarro A."/>
            <person name="Eastwood D.C."/>
            <person name="Martin F."/>
            <person name="Cullen D."/>
            <person name="Grigoriev I.V."/>
            <person name="Hibbett D.S."/>
        </authorList>
    </citation>
    <scope>NUCLEOTIDE SEQUENCE [LARGE SCALE GENOMIC DNA]</scope>
    <source>
        <strain evidence="1 2">DJM-731 SS1</strain>
    </source>
</reference>
<keyword evidence="1" id="KW-0378">Hydrolase</keyword>
<dbReference type="SUPFAM" id="SSF53474">
    <property type="entry name" value="alpha/beta-Hydrolases"/>
    <property type="match status" value="1"/>
</dbReference>
<dbReference type="GeneID" id="63686633"/>
<dbReference type="OrthoDB" id="408373at2759"/>
<dbReference type="Gene3D" id="3.40.50.1820">
    <property type="entry name" value="alpha/beta hydrolase"/>
    <property type="match status" value="2"/>
</dbReference>
<keyword evidence="2" id="KW-1185">Reference proteome</keyword>
<dbReference type="RefSeq" id="XP_040633310.1">
    <property type="nucleotide sequence ID" value="XM_040771571.1"/>
</dbReference>
<dbReference type="Proteomes" id="UP000030653">
    <property type="component" value="Unassembled WGS sequence"/>
</dbReference>
<protein>
    <submittedName>
        <fullName evidence="1">Alpha/beta-hydrolase</fullName>
    </submittedName>
</protein>
<dbReference type="HOGENOM" id="CLU_1865054_0_0_1"/>
<evidence type="ECO:0000313" key="1">
    <source>
        <dbReference type="EMBL" id="EJU06416.1"/>
    </source>
</evidence>
<evidence type="ECO:0000313" key="2">
    <source>
        <dbReference type="Proteomes" id="UP000030653"/>
    </source>
</evidence>
<name>M5G874_DACPD</name>
<gene>
    <name evidence="1" type="ORF">DACRYDRAFT_19579</name>
</gene>
<sequence>MPTLDVPGASLSYETHGSGPLIVFIPGGQGTGDVYHPIATALAAKYTSVTYDRRGFSASILTSDGTAVVFGSSSGAIVALFLLLSYPESIRTVIPHEPPAIDLQDRRADSGVSEVRREYVRRNGASNVQTEVGDAHR</sequence>
<dbReference type="STRING" id="1858805.M5G874"/>
<dbReference type="GO" id="GO:0016787">
    <property type="term" value="F:hydrolase activity"/>
    <property type="evidence" value="ECO:0007669"/>
    <property type="project" value="UniProtKB-KW"/>
</dbReference>
<accession>M5G874</accession>
<dbReference type="EMBL" id="JH795855">
    <property type="protein sequence ID" value="EJU06416.1"/>
    <property type="molecule type" value="Genomic_DNA"/>
</dbReference>
<proteinExistence type="predicted"/>
<organism evidence="1 2">
    <name type="scientific">Dacryopinax primogenitus (strain DJM 731)</name>
    <name type="common">Brown rot fungus</name>
    <dbReference type="NCBI Taxonomy" id="1858805"/>
    <lineage>
        <taxon>Eukaryota</taxon>
        <taxon>Fungi</taxon>
        <taxon>Dikarya</taxon>
        <taxon>Basidiomycota</taxon>
        <taxon>Agaricomycotina</taxon>
        <taxon>Dacrymycetes</taxon>
        <taxon>Dacrymycetales</taxon>
        <taxon>Dacrymycetaceae</taxon>
        <taxon>Dacryopinax</taxon>
    </lineage>
</organism>